<dbReference type="EMBL" id="JBHSQI010000001">
    <property type="protein sequence ID" value="MFC6152513.1"/>
    <property type="molecule type" value="Genomic_DNA"/>
</dbReference>
<accession>A0ABW1QT95</accession>
<gene>
    <name evidence="1" type="ORF">ACFPWU_02400</name>
</gene>
<keyword evidence="2" id="KW-1185">Reference proteome</keyword>
<evidence type="ECO:0000313" key="2">
    <source>
        <dbReference type="Proteomes" id="UP001596098"/>
    </source>
</evidence>
<name>A0ABW1QT95_9ACTN</name>
<evidence type="ECO:0000313" key="1">
    <source>
        <dbReference type="EMBL" id="MFC6152513.1"/>
    </source>
</evidence>
<dbReference type="RefSeq" id="WP_128220825.1">
    <property type="nucleotide sequence ID" value="NZ_CP034929.1"/>
</dbReference>
<dbReference type="Proteomes" id="UP001596098">
    <property type="component" value="Unassembled WGS sequence"/>
</dbReference>
<sequence>MSRALPLCASASWWSTAWLRGDVALSEVQEHVTWHSPVHTITSGETGTLLTDDVEGVGFDWLLESFARAGVRRTACSLPVPGDLFGLAGPPPLNRAALDAGEVLLGLGERPGEVLLAAVPVTIGAGTQWFVHRAAPRPPADLGEADRELRRAVPASADRLAALDIASWSPDAVDGLLNLDHARDFPHPPGVPARAVTLAARADLVLEIIDVATADGTGGSVSATEAMLREDVLVDLARVARRALVASCSADAWPPV</sequence>
<comment type="caution">
    <text evidence="1">The sequence shown here is derived from an EMBL/GenBank/DDBJ whole genome shotgun (WGS) entry which is preliminary data.</text>
</comment>
<proteinExistence type="predicted"/>
<organism evidence="1 2">
    <name type="scientific">Nocardioides yefusunii</name>
    <dbReference type="NCBI Taxonomy" id="2500546"/>
    <lineage>
        <taxon>Bacteria</taxon>
        <taxon>Bacillati</taxon>
        <taxon>Actinomycetota</taxon>
        <taxon>Actinomycetes</taxon>
        <taxon>Propionibacteriales</taxon>
        <taxon>Nocardioidaceae</taxon>
        <taxon>Nocardioides</taxon>
    </lineage>
</organism>
<protein>
    <submittedName>
        <fullName evidence="1">Uncharacterized protein</fullName>
    </submittedName>
</protein>
<reference evidence="2" key="1">
    <citation type="journal article" date="2019" name="Int. J. Syst. Evol. Microbiol.">
        <title>The Global Catalogue of Microorganisms (GCM) 10K type strain sequencing project: providing services to taxonomists for standard genome sequencing and annotation.</title>
        <authorList>
            <consortium name="The Broad Institute Genomics Platform"/>
            <consortium name="The Broad Institute Genome Sequencing Center for Infectious Disease"/>
            <person name="Wu L."/>
            <person name="Ma J."/>
        </authorList>
    </citation>
    <scope>NUCLEOTIDE SEQUENCE [LARGE SCALE GENOMIC DNA]</scope>
    <source>
        <strain evidence="2">DFY28</strain>
    </source>
</reference>